<dbReference type="EMBL" id="JAOXHL010000002">
    <property type="protein sequence ID" value="MCV3728605.1"/>
    <property type="molecule type" value="Genomic_DNA"/>
</dbReference>
<sequence length="84" mass="9408">MANIVSNEKSYRHNEKVRKQNHSKMSKLRTVVKKVRNSEKVENSAIAYSVIDKTASKGVIHKNKAARLKSRTMKALNKAATAAN</sequence>
<dbReference type="SUPFAM" id="SSF46992">
    <property type="entry name" value="Ribosomal protein S20"/>
    <property type="match status" value="1"/>
</dbReference>
<organism evidence="9 10">
    <name type="scientific">Ureaplasma miroungigenitalium</name>
    <dbReference type="NCBI Taxonomy" id="1042321"/>
    <lineage>
        <taxon>Bacteria</taxon>
        <taxon>Bacillati</taxon>
        <taxon>Mycoplasmatota</taxon>
        <taxon>Mycoplasmoidales</taxon>
        <taxon>Mycoplasmoidaceae</taxon>
        <taxon>Ureaplasma</taxon>
    </lineage>
</organism>
<dbReference type="RefSeq" id="WP_263821919.1">
    <property type="nucleotide sequence ID" value="NZ_JAOXHK010000004.1"/>
</dbReference>
<keyword evidence="4 7" id="KW-0689">Ribosomal protein</keyword>
<feature type="region of interest" description="Disordered" evidence="8">
    <location>
        <begin position="1"/>
        <end position="26"/>
    </location>
</feature>
<evidence type="ECO:0000256" key="7">
    <source>
        <dbReference type="HAMAP-Rule" id="MF_00500"/>
    </source>
</evidence>
<evidence type="ECO:0000256" key="2">
    <source>
        <dbReference type="ARBA" id="ARBA00022730"/>
    </source>
</evidence>
<dbReference type="PANTHER" id="PTHR33398">
    <property type="entry name" value="30S RIBOSOMAL PROTEIN S20"/>
    <property type="match status" value="1"/>
</dbReference>
<gene>
    <name evidence="7 9" type="primary">rpsT</name>
    <name evidence="9" type="ORF">OF376_02355</name>
</gene>
<keyword evidence="3 7" id="KW-0694">RNA-binding</keyword>
<dbReference type="NCBIfam" id="TIGR00029">
    <property type="entry name" value="S20"/>
    <property type="match status" value="1"/>
</dbReference>
<keyword evidence="2 7" id="KW-0699">rRNA-binding</keyword>
<evidence type="ECO:0000256" key="8">
    <source>
        <dbReference type="SAM" id="MobiDB-lite"/>
    </source>
</evidence>
<keyword evidence="5 7" id="KW-0687">Ribonucleoprotein</keyword>
<dbReference type="HAMAP" id="MF_00500">
    <property type="entry name" value="Ribosomal_bS20"/>
    <property type="match status" value="1"/>
</dbReference>
<proteinExistence type="inferred from homology"/>
<accession>A0ABT3BMY6</accession>
<evidence type="ECO:0000256" key="5">
    <source>
        <dbReference type="ARBA" id="ARBA00023274"/>
    </source>
</evidence>
<keyword evidence="10" id="KW-1185">Reference proteome</keyword>
<name>A0ABT3BMY6_9BACT</name>
<dbReference type="Gene3D" id="1.20.58.110">
    <property type="entry name" value="Ribosomal protein S20"/>
    <property type="match status" value="1"/>
</dbReference>
<dbReference type="Proteomes" id="UP001208245">
    <property type="component" value="Unassembled WGS sequence"/>
</dbReference>
<dbReference type="InterPro" id="IPR036510">
    <property type="entry name" value="Ribosomal_bS20_sf"/>
</dbReference>
<comment type="caution">
    <text evidence="9">The sequence shown here is derived from an EMBL/GenBank/DDBJ whole genome shotgun (WGS) entry which is preliminary data.</text>
</comment>
<comment type="similarity">
    <text evidence="1 7">Belongs to the bacterial ribosomal protein bS20 family.</text>
</comment>
<reference evidence="9 10" key="1">
    <citation type="journal article" date="2020" name="Int. J. Syst. Evol. Microbiol.">
        <title>Ureaplasma miroungigenitalium sp. nov. isolated from northern elephant seals (Mirounga angustirostris) and Ureaplasma zalophigenitalium sp. nov. isolated from California sea lions (Zalophus californianus).</title>
        <authorList>
            <person name="Volokhov D.V."/>
            <person name="Gulland F.M."/>
            <person name="Gao Y."/>
            <person name="Chizhikov V.E."/>
        </authorList>
    </citation>
    <scope>NUCLEOTIDE SEQUENCE [LARGE SCALE GENOMIC DNA]</scope>
    <source>
        <strain evidence="9 10">ES3182-GEN</strain>
    </source>
</reference>
<dbReference type="GO" id="GO:0005840">
    <property type="term" value="C:ribosome"/>
    <property type="evidence" value="ECO:0007669"/>
    <property type="project" value="UniProtKB-KW"/>
</dbReference>
<dbReference type="Pfam" id="PF01649">
    <property type="entry name" value="Ribosomal_S20p"/>
    <property type="match status" value="1"/>
</dbReference>
<feature type="compositionally biased region" description="Basic and acidic residues" evidence="8">
    <location>
        <begin position="9"/>
        <end position="18"/>
    </location>
</feature>
<evidence type="ECO:0000256" key="1">
    <source>
        <dbReference type="ARBA" id="ARBA00007634"/>
    </source>
</evidence>
<evidence type="ECO:0000256" key="4">
    <source>
        <dbReference type="ARBA" id="ARBA00022980"/>
    </source>
</evidence>
<protein>
    <recommendedName>
        <fullName evidence="6 7">Small ribosomal subunit protein bS20</fullName>
    </recommendedName>
</protein>
<evidence type="ECO:0000256" key="3">
    <source>
        <dbReference type="ARBA" id="ARBA00022884"/>
    </source>
</evidence>
<dbReference type="PANTHER" id="PTHR33398:SF1">
    <property type="entry name" value="SMALL RIBOSOMAL SUBUNIT PROTEIN BS20C"/>
    <property type="match status" value="1"/>
</dbReference>
<evidence type="ECO:0000313" key="10">
    <source>
        <dbReference type="Proteomes" id="UP001208245"/>
    </source>
</evidence>
<evidence type="ECO:0000256" key="6">
    <source>
        <dbReference type="ARBA" id="ARBA00035136"/>
    </source>
</evidence>
<dbReference type="InterPro" id="IPR002583">
    <property type="entry name" value="Ribosomal_bS20"/>
</dbReference>
<evidence type="ECO:0000313" key="9">
    <source>
        <dbReference type="EMBL" id="MCV3728605.1"/>
    </source>
</evidence>
<comment type="function">
    <text evidence="7">Binds directly to 16S ribosomal RNA.</text>
</comment>